<proteinExistence type="predicted"/>
<accession>A0ABM4TQL6</accession>
<keyword evidence="2" id="KW-1185">Reference proteome</keyword>
<evidence type="ECO:0000313" key="2">
    <source>
        <dbReference type="Proteomes" id="UP001652628"/>
    </source>
</evidence>
<protein>
    <submittedName>
        <fullName evidence="3">Uncharacterized protein HipHop</fullName>
    </submittedName>
</protein>
<feature type="region of interest" description="Disordered" evidence="1">
    <location>
        <begin position="80"/>
        <end position="103"/>
    </location>
</feature>
<dbReference type="GeneID" id="108015925"/>
<organism evidence="2 3">
    <name type="scientific">Drosophila suzukii</name>
    <name type="common">Spotted-wing drosophila fruit fly</name>
    <dbReference type="NCBI Taxonomy" id="28584"/>
    <lineage>
        <taxon>Eukaryota</taxon>
        <taxon>Metazoa</taxon>
        <taxon>Ecdysozoa</taxon>
        <taxon>Arthropoda</taxon>
        <taxon>Hexapoda</taxon>
        <taxon>Insecta</taxon>
        <taxon>Pterygota</taxon>
        <taxon>Neoptera</taxon>
        <taxon>Endopterygota</taxon>
        <taxon>Diptera</taxon>
        <taxon>Brachycera</taxon>
        <taxon>Muscomorpha</taxon>
        <taxon>Ephydroidea</taxon>
        <taxon>Drosophilidae</taxon>
        <taxon>Drosophila</taxon>
        <taxon>Sophophora</taxon>
    </lineage>
</organism>
<reference evidence="3" key="1">
    <citation type="submission" date="2025-08" db="UniProtKB">
        <authorList>
            <consortium name="RefSeq"/>
        </authorList>
    </citation>
    <scope>IDENTIFICATION</scope>
</reference>
<evidence type="ECO:0000313" key="3">
    <source>
        <dbReference type="RefSeq" id="XP_070852257.1"/>
    </source>
</evidence>
<feature type="compositionally biased region" description="Polar residues" evidence="1">
    <location>
        <begin position="134"/>
        <end position="147"/>
    </location>
</feature>
<dbReference type="RefSeq" id="XP_070852257.1">
    <property type="nucleotide sequence ID" value="XM_070996156.1"/>
</dbReference>
<evidence type="ECO:0000256" key="1">
    <source>
        <dbReference type="SAM" id="MobiDB-lite"/>
    </source>
</evidence>
<sequence length="229" mass="25218">MAPDAENPQPETRICALGSHRLRSPFRTISNETLRNFARLLNNDINSESLICKNCYSTLFKLYMRKVSNAKKHRLEKMAETVSDVSSQQADSSSDPSSIMPEPLGKTLLPFNLSSVMETSARTSAVWAGGMHHISSQSSDDMPTTSAAAAKKRQRSEKNDDMAPPPQRPRSSLANHDASEDDYAPNSNLSLNAVNGTRLPHIQPIPRRRPTTHLNKATMDIYLQGTTGG</sequence>
<dbReference type="Proteomes" id="UP001652628">
    <property type="component" value="Chromosome 3"/>
</dbReference>
<gene>
    <name evidence="3" type="primary">HipHop</name>
</gene>
<name>A0ABM4TQL6_DROSZ</name>
<feature type="region of interest" description="Disordered" evidence="1">
    <location>
        <begin position="133"/>
        <end position="191"/>
    </location>
</feature>
<feature type="compositionally biased region" description="Low complexity" evidence="1">
    <location>
        <begin position="82"/>
        <end position="98"/>
    </location>
</feature>